<dbReference type="EMBL" id="CP027844">
    <property type="protein sequence ID" value="AVQ13874.1"/>
    <property type="molecule type" value="Genomic_DNA"/>
</dbReference>
<gene>
    <name evidence="1" type="ORF">XB16_3598</name>
</gene>
<reference evidence="1 2" key="1">
    <citation type="journal article" date="2015" name="Genome Announc.">
        <title>Draft Genome Sequences of Leptospira santarosai Strains U160, U164, and U233, Isolated from Asymptomatic Cattle.</title>
        <authorList>
            <person name="Kremer F.S."/>
            <person name="Eslabao M.R."/>
            <person name="Provisor M."/>
            <person name="Woloski R.D."/>
            <person name="Ramires O.V."/>
            <person name="Moreno L.Z."/>
            <person name="Moreno A.M."/>
            <person name="Hamond C."/>
            <person name="Lilenbaum W."/>
            <person name="Dellagostin O.A."/>
        </authorList>
    </citation>
    <scope>NUCLEOTIDE SEQUENCE [LARGE SCALE GENOMIC DNA]</scope>
    <source>
        <strain evidence="1 2">U160</strain>
    </source>
</reference>
<name>A0A2P1QY99_9LEPT</name>
<sequence length="61" mass="6888">MALLVSIKLKHKSKSSSRSLQNIIAVGRPFPLDKSWNGFSVDTPMRSYSYGTRSNYNPKVQ</sequence>
<dbReference type="Proteomes" id="UP000033961">
    <property type="component" value="Chromosome II"/>
</dbReference>
<accession>A0A2P1QY99</accession>
<dbReference type="AlphaFoldDB" id="A0A2P1QY99"/>
<proteinExistence type="predicted"/>
<evidence type="ECO:0000313" key="2">
    <source>
        <dbReference type="Proteomes" id="UP000033961"/>
    </source>
</evidence>
<organism evidence="1 2">
    <name type="scientific">Leptospira santarosai</name>
    <dbReference type="NCBI Taxonomy" id="28183"/>
    <lineage>
        <taxon>Bacteria</taxon>
        <taxon>Pseudomonadati</taxon>
        <taxon>Spirochaetota</taxon>
        <taxon>Spirochaetia</taxon>
        <taxon>Leptospirales</taxon>
        <taxon>Leptospiraceae</taxon>
        <taxon>Leptospira</taxon>
    </lineage>
</organism>
<protein>
    <submittedName>
        <fullName evidence="1">Ferric uptake regulator family protein</fullName>
    </submittedName>
</protein>
<evidence type="ECO:0000313" key="1">
    <source>
        <dbReference type="EMBL" id="AVQ13874.1"/>
    </source>
</evidence>